<dbReference type="PANTHER" id="PTHR43248:SF29">
    <property type="entry name" value="TRIPEPTIDYL AMINOPEPTIDASE"/>
    <property type="match status" value="1"/>
</dbReference>
<accession>A0A5B2XLM4</accession>
<name>A0A5B2XLM4_9PSEU</name>
<dbReference type="Gene3D" id="3.40.50.1820">
    <property type="entry name" value="alpha/beta hydrolase"/>
    <property type="match status" value="1"/>
</dbReference>
<organism evidence="5 6">
    <name type="scientific">Solihabitans fulvus</name>
    <dbReference type="NCBI Taxonomy" id="1892852"/>
    <lineage>
        <taxon>Bacteria</taxon>
        <taxon>Bacillati</taxon>
        <taxon>Actinomycetota</taxon>
        <taxon>Actinomycetes</taxon>
        <taxon>Pseudonocardiales</taxon>
        <taxon>Pseudonocardiaceae</taxon>
        <taxon>Solihabitans</taxon>
    </lineage>
</organism>
<evidence type="ECO:0000313" key="6">
    <source>
        <dbReference type="Proteomes" id="UP000323454"/>
    </source>
</evidence>
<dbReference type="PANTHER" id="PTHR43248">
    <property type="entry name" value="2-SUCCINYL-6-HYDROXY-2,4-CYCLOHEXADIENE-1-CARBOXYLATE SYNTHASE"/>
    <property type="match status" value="1"/>
</dbReference>
<dbReference type="GO" id="GO:0016787">
    <property type="term" value="F:hydrolase activity"/>
    <property type="evidence" value="ECO:0007669"/>
    <property type="project" value="UniProtKB-KW"/>
</dbReference>
<dbReference type="SUPFAM" id="SSF53474">
    <property type="entry name" value="alpha/beta-Hydrolases"/>
    <property type="match status" value="1"/>
</dbReference>
<feature type="domain" description="AB hydrolase-1" evidence="4">
    <location>
        <begin position="157"/>
        <end position="541"/>
    </location>
</feature>
<dbReference type="InterPro" id="IPR051601">
    <property type="entry name" value="Serine_prot/Carboxylest_S33"/>
</dbReference>
<dbReference type="EMBL" id="VUOB01000014">
    <property type="protein sequence ID" value="KAA2263850.1"/>
    <property type="molecule type" value="Genomic_DNA"/>
</dbReference>
<evidence type="ECO:0000259" key="4">
    <source>
        <dbReference type="Pfam" id="PF00561"/>
    </source>
</evidence>
<keyword evidence="2" id="KW-0732">Signal</keyword>
<dbReference type="AlphaFoldDB" id="A0A5B2XLM4"/>
<dbReference type="Pfam" id="PF00561">
    <property type="entry name" value="Abhydrolase_1"/>
    <property type="match status" value="1"/>
</dbReference>
<evidence type="ECO:0000313" key="5">
    <source>
        <dbReference type="EMBL" id="KAA2263850.1"/>
    </source>
</evidence>
<evidence type="ECO:0000256" key="1">
    <source>
        <dbReference type="ARBA" id="ARBA00010088"/>
    </source>
</evidence>
<keyword evidence="3 5" id="KW-0378">Hydrolase</keyword>
<evidence type="ECO:0000256" key="2">
    <source>
        <dbReference type="ARBA" id="ARBA00022729"/>
    </source>
</evidence>
<reference evidence="5 6" key="1">
    <citation type="submission" date="2019-09" db="EMBL/GenBank/DDBJ databases">
        <title>Goodfellowia gen. nov., a new genus of the Pseudonocardineae related to Actinoalloteichus, containing Goodfellowia coeruleoviolacea gen. nov., comb. nov. gen. nov., comb. nov.</title>
        <authorList>
            <person name="Labeda D."/>
        </authorList>
    </citation>
    <scope>NUCLEOTIDE SEQUENCE [LARGE SCALE GENOMIC DNA]</scope>
    <source>
        <strain evidence="5 6">AN110305</strain>
    </source>
</reference>
<comment type="caution">
    <text evidence="5">The sequence shown here is derived from an EMBL/GenBank/DDBJ whole genome shotgun (WGS) entry which is preliminary data.</text>
</comment>
<protein>
    <submittedName>
        <fullName evidence="5">Alpha/beta hydrolase</fullName>
    </submittedName>
</protein>
<sequence length="566" mass="59732">MARRALLWATSQGNCGTPHVAWLTGLVHPGWHDRVVVDPRRPVTGLLLFAGAALLVAASACTSTVPGSAAPGVRVEQRGPAGAVPAGLEQFYGQPLSWGDCKPYATTGDSRTAFGRSGIECANLTVPLDYTKPTGRSIKLGLLRGKATDQGQRVGSLVINPGGPGGSGMTAAAGLISQTRGSELGRRFDLVGFDPRGVGASEPQLRCLSNAERDAQRLEDDTDTSPAGIAKVEKENKDYADKCASAVGADVLANVGTREVAKDMDVLRSALGDAKLSYLGYSYGTRIGTEYAEAFPGSVRALVLDGAVDPTQSAMDEVVSQAAGFQKAFDVFSAWCAQRKDCALGSYPAKATAAFRDLVLPLINRPVTVGDRKLSYSDATTAAIQALYSDQLWEPLNTGLNELRNGKGGTLMALADNYFDRDNKGQYSTITDVFNAVHCLDDQRVTDKNALLETQRRYQQAAPFLDDGQPPGAALDSCAFWPVPPTEAPHTPNADGVPPVLVVSTTNDPATPYQAGVNLANALRGGLLTFEGTQHTAFLQGNKCVDDAGTKYLVSLQLPPAGTRCK</sequence>
<reference evidence="5 6" key="2">
    <citation type="submission" date="2019-09" db="EMBL/GenBank/DDBJ databases">
        <authorList>
            <person name="Jin C."/>
        </authorList>
    </citation>
    <scope>NUCLEOTIDE SEQUENCE [LARGE SCALE GENOMIC DNA]</scope>
    <source>
        <strain evidence="5 6">AN110305</strain>
    </source>
</reference>
<dbReference type="Proteomes" id="UP000323454">
    <property type="component" value="Unassembled WGS sequence"/>
</dbReference>
<dbReference type="OrthoDB" id="3252468at2"/>
<dbReference type="InterPro" id="IPR000073">
    <property type="entry name" value="AB_hydrolase_1"/>
</dbReference>
<evidence type="ECO:0000256" key="3">
    <source>
        <dbReference type="ARBA" id="ARBA00022801"/>
    </source>
</evidence>
<keyword evidence="6" id="KW-1185">Reference proteome</keyword>
<proteinExistence type="inferred from homology"/>
<comment type="similarity">
    <text evidence="1">Belongs to the peptidase S33 family.</text>
</comment>
<gene>
    <name evidence="5" type="ORF">F0L68_09295</name>
</gene>
<dbReference type="InterPro" id="IPR029058">
    <property type="entry name" value="AB_hydrolase_fold"/>
</dbReference>